<evidence type="ECO:0000256" key="2">
    <source>
        <dbReference type="SAM" id="MobiDB-lite"/>
    </source>
</evidence>
<evidence type="ECO:0000313" key="5">
    <source>
        <dbReference type="Proteomes" id="UP000503447"/>
    </source>
</evidence>
<keyword evidence="5" id="KW-1185">Reference proteome</keyword>
<keyword evidence="1" id="KW-0175">Coiled coil</keyword>
<dbReference type="EMBL" id="CP053452">
    <property type="protein sequence ID" value="QJW99186.1"/>
    <property type="molecule type" value="Genomic_DNA"/>
</dbReference>
<feature type="coiled-coil region" evidence="1">
    <location>
        <begin position="83"/>
        <end position="117"/>
    </location>
</feature>
<organism evidence="4 5">
    <name type="scientific">Frigoriglobus tundricola</name>
    <dbReference type="NCBI Taxonomy" id="2774151"/>
    <lineage>
        <taxon>Bacteria</taxon>
        <taxon>Pseudomonadati</taxon>
        <taxon>Planctomycetota</taxon>
        <taxon>Planctomycetia</taxon>
        <taxon>Gemmatales</taxon>
        <taxon>Gemmataceae</taxon>
        <taxon>Frigoriglobus</taxon>
    </lineage>
</organism>
<evidence type="ECO:0000256" key="3">
    <source>
        <dbReference type="SAM" id="SignalP"/>
    </source>
</evidence>
<feature type="region of interest" description="Disordered" evidence="2">
    <location>
        <begin position="251"/>
        <end position="270"/>
    </location>
</feature>
<protein>
    <submittedName>
        <fullName evidence="4">Uncharacterized protein</fullName>
    </submittedName>
</protein>
<evidence type="ECO:0000256" key="1">
    <source>
        <dbReference type="SAM" id="Coils"/>
    </source>
</evidence>
<accession>A0A6M5Z0C8</accession>
<dbReference type="Proteomes" id="UP000503447">
    <property type="component" value="Chromosome"/>
</dbReference>
<proteinExistence type="predicted"/>
<sequence length="270" mass="29186">MRGIRCVLAAVLAAGIVTVVAAQPGRQMGGFGGGQDTVTLVLTNKALQEEVKVTDEQKSKFKEIAAKQMEMGKKAMAGMKDKFEEAKGDKDKMKEVFEEMQKENSKTSAEIKKLLEAELTSEQKTRLHQIAVQVLGVDAFADPDAKTGGGFGGGRGFGGGFSEAQKGIIKDVASALKLTDDQKSKIKSALSEYTKDRDAIRKDIFGESKKGGFDQEKMKDFAEKSGKLSSETMDKIAEVLDDTQKTAWKGLVGAPFDTSKLRPTPPPKKD</sequence>
<feature type="chain" id="PRO_5026858557" evidence="3">
    <location>
        <begin position="22"/>
        <end position="270"/>
    </location>
</feature>
<keyword evidence="3" id="KW-0732">Signal</keyword>
<evidence type="ECO:0000313" key="4">
    <source>
        <dbReference type="EMBL" id="QJW99186.1"/>
    </source>
</evidence>
<dbReference type="Gene3D" id="1.20.120.1490">
    <property type="match status" value="1"/>
</dbReference>
<dbReference type="RefSeq" id="WP_171474198.1">
    <property type="nucleotide sequence ID" value="NZ_CP053452.2"/>
</dbReference>
<dbReference type="AlphaFoldDB" id="A0A6M5Z0C8"/>
<reference evidence="5" key="1">
    <citation type="submission" date="2020-05" db="EMBL/GenBank/DDBJ databases">
        <title>Frigoriglobus tundricola gen. nov., sp. nov., a psychrotolerant cellulolytic planctomycete of the family Gemmataceae with two divergent copies of 16S rRNA gene.</title>
        <authorList>
            <person name="Kulichevskaya I.S."/>
            <person name="Ivanova A.A."/>
            <person name="Naumoff D.G."/>
            <person name="Beletsky A.V."/>
            <person name="Rijpstra W.I.C."/>
            <person name="Sinninghe Damste J.S."/>
            <person name="Mardanov A.V."/>
            <person name="Ravin N.V."/>
            <person name="Dedysh S.N."/>
        </authorList>
    </citation>
    <scope>NUCLEOTIDE SEQUENCE [LARGE SCALE GENOMIC DNA]</scope>
    <source>
        <strain evidence="5">PL17</strain>
    </source>
</reference>
<name>A0A6M5Z0C8_9BACT</name>
<dbReference type="KEGG" id="ftj:FTUN_6786"/>
<gene>
    <name evidence="4" type="ORF">FTUN_6786</name>
</gene>
<feature type="signal peptide" evidence="3">
    <location>
        <begin position="1"/>
        <end position="21"/>
    </location>
</feature>